<dbReference type="STRING" id="86105.NF27_FP00260"/>
<accession>A0A0C1QXQ8</accession>
<proteinExistence type="predicted"/>
<sequence>MNYSVDNIMPLKSRKLISKAIIFILYASLALRCYALDDTQAFCINEDLSQIEKDSLIYNIVINTYNSIAKDIGTADNIWDANFIKQDPELMKAIEEYKVNKRGHAAKKLRLSGLNATELHELLLKQGFEHQRKPLHILKNDKIFWLKDGTTTADADHKNIVPIDIYIHKDGSIVKVKPFGVPDKQAKAPRREAHFSKAVLKDLPCDCVDRDCKYNISYKNEAFKVTELGYAVPKSPSAKAGLKIPYNNSTYIGKKLNYAIITTLANLSHIKLVTNCPSLENRFLQRNKIKINELHIVN</sequence>
<reference evidence="1 2" key="1">
    <citation type="submission" date="2014-11" db="EMBL/GenBank/DDBJ databases">
        <title>A Rickettsiales Symbiont of Amoebae With Ancient Features.</title>
        <authorList>
            <person name="Schulz F."/>
            <person name="Martijn J."/>
            <person name="Wascher F."/>
            <person name="Kostanjsek R."/>
            <person name="Ettema T.J."/>
            <person name="Horn M."/>
        </authorList>
    </citation>
    <scope>NUCLEOTIDE SEQUENCE [LARGE SCALE GENOMIC DNA]</scope>
    <source>
        <strain evidence="1 2">UWC36</strain>
    </source>
</reference>
<organism evidence="1 2">
    <name type="scientific">Candidatus Jidaibacter acanthamoebae</name>
    <dbReference type="NCBI Taxonomy" id="86105"/>
    <lineage>
        <taxon>Bacteria</taxon>
        <taxon>Pseudomonadati</taxon>
        <taxon>Pseudomonadota</taxon>
        <taxon>Alphaproteobacteria</taxon>
        <taxon>Rickettsiales</taxon>
        <taxon>Candidatus Midichloriaceae</taxon>
        <taxon>Candidatus Jidaibacter</taxon>
    </lineage>
</organism>
<comment type="caution">
    <text evidence="1">The sequence shown here is derived from an EMBL/GenBank/DDBJ whole genome shotgun (WGS) entry which is preliminary data.</text>
</comment>
<dbReference type="AlphaFoldDB" id="A0A0C1QXQ8"/>
<dbReference type="EMBL" id="JSWE01000141">
    <property type="protein sequence ID" value="KIE04835.1"/>
    <property type="molecule type" value="Genomic_DNA"/>
</dbReference>
<dbReference type="Proteomes" id="UP000031258">
    <property type="component" value="Unassembled WGS sequence"/>
</dbReference>
<evidence type="ECO:0000313" key="1">
    <source>
        <dbReference type="EMBL" id="KIE04835.1"/>
    </source>
</evidence>
<gene>
    <name evidence="1" type="ORF">NF27_FP00260</name>
</gene>
<evidence type="ECO:0000313" key="2">
    <source>
        <dbReference type="Proteomes" id="UP000031258"/>
    </source>
</evidence>
<protein>
    <submittedName>
        <fullName evidence="1">Uncharacterized protein</fullName>
    </submittedName>
</protein>
<keyword evidence="2" id="KW-1185">Reference proteome</keyword>
<name>A0A0C1QXQ8_9RICK</name>